<protein>
    <submittedName>
        <fullName evidence="2">Uncharacterized protein</fullName>
    </submittedName>
</protein>
<dbReference type="EMBL" id="CP130319">
    <property type="protein sequence ID" value="WNR44988.1"/>
    <property type="molecule type" value="Genomic_DNA"/>
</dbReference>
<organism evidence="2 3">
    <name type="scientific">Paenibacillus roseopurpureus</name>
    <dbReference type="NCBI Taxonomy" id="2918901"/>
    <lineage>
        <taxon>Bacteria</taxon>
        <taxon>Bacillati</taxon>
        <taxon>Bacillota</taxon>
        <taxon>Bacilli</taxon>
        <taxon>Bacillales</taxon>
        <taxon>Paenibacillaceae</taxon>
        <taxon>Paenibacillus</taxon>
    </lineage>
</organism>
<reference evidence="2" key="1">
    <citation type="submission" date="2022-02" db="EMBL/GenBank/DDBJ databases">
        <title>Paenibacillus sp. MBLB1832 Whole Genome Shotgun Sequencing.</title>
        <authorList>
            <person name="Hwang C.Y."/>
            <person name="Cho E.-S."/>
            <person name="Seo M.-J."/>
        </authorList>
    </citation>
    <scope>NUCLEOTIDE SEQUENCE</scope>
    <source>
        <strain evidence="2">MBLB1832</strain>
    </source>
</reference>
<dbReference type="Proteomes" id="UP001304650">
    <property type="component" value="Chromosome"/>
</dbReference>
<evidence type="ECO:0000313" key="3">
    <source>
        <dbReference type="Proteomes" id="UP001304650"/>
    </source>
</evidence>
<gene>
    <name evidence="2" type="ORF">MJB10_02210</name>
</gene>
<keyword evidence="1" id="KW-0812">Transmembrane</keyword>
<dbReference type="RefSeq" id="WP_314801278.1">
    <property type="nucleotide sequence ID" value="NZ_CP130319.1"/>
</dbReference>
<name>A0AA96RJ42_9BACL</name>
<evidence type="ECO:0000256" key="1">
    <source>
        <dbReference type="SAM" id="Phobius"/>
    </source>
</evidence>
<evidence type="ECO:0000313" key="2">
    <source>
        <dbReference type="EMBL" id="WNR44988.1"/>
    </source>
</evidence>
<feature type="transmembrane region" description="Helical" evidence="1">
    <location>
        <begin position="203"/>
        <end position="222"/>
    </location>
</feature>
<keyword evidence="1" id="KW-0472">Membrane</keyword>
<feature type="transmembrane region" description="Helical" evidence="1">
    <location>
        <begin position="130"/>
        <end position="151"/>
    </location>
</feature>
<feature type="transmembrane region" description="Helical" evidence="1">
    <location>
        <begin position="163"/>
        <end position="183"/>
    </location>
</feature>
<feature type="transmembrane region" description="Helical" evidence="1">
    <location>
        <begin position="46"/>
        <end position="66"/>
    </location>
</feature>
<accession>A0AA96RJ42</accession>
<proteinExistence type="predicted"/>
<dbReference type="AlphaFoldDB" id="A0AA96RJ42"/>
<keyword evidence="1" id="KW-1133">Transmembrane helix</keyword>
<sequence>MNRVKQVVKLHSRSAKLWVGVPWAILALNFLISFVIALSLSDEESIHTGSLSSIFIYTFVAGTLTLKESFPFAIGFSIRRRDYFFGTILTVLYVNAASAITLTVLSAIEEATNGWNANLHLFKVEFLSDVSFLGMLGINFSLLIHCFFLGFVISSLHRRWGGLAMYLFFGASLVLGTILTYVMTHFNLWVEFGHWIAHYYLDFFWWMIPVSAIYLFIAYGVLRRAAV</sequence>
<feature type="transmembrane region" description="Helical" evidence="1">
    <location>
        <begin position="87"/>
        <end position="108"/>
    </location>
</feature>
<feature type="transmembrane region" description="Helical" evidence="1">
    <location>
        <begin position="21"/>
        <end position="40"/>
    </location>
</feature>
<dbReference type="KEGG" id="proo:MJB10_02210"/>
<keyword evidence="3" id="KW-1185">Reference proteome</keyword>